<evidence type="ECO:0000256" key="5">
    <source>
        <dbReference type="ARBA" id="ARBA00023186"/>
    </source>
</evidence>
<keyword evidence="9" id="KW-1185">Reference proteome</keyword>
<keyword evidence="3" id="KW-0547">Nucleotide-binding</keyword>
<evidence type="ECO:0000256" key="7">
    <source>
        <dbReference type="SAM" id="SignalP"/>
    </source>
</evidence>
<comment type="subcellular location">
    <subcellularLocation>
        <location evidence="1">Endoplasmic reticulum lumen</location>
    </subcellularLocation>
</comment>
<dbReference type="InterPro" id="IPR018181">
    <property type="entry name" value="Heat_shock_70_CS"/>
</dbReference>
<feature type="coiled-coil region" evidence="6">
    <location>
        <begin position="496"/>
        <end position="526"/>
    </location>
</feature>
<dbReference type="Pfam" id="PF00012">
    <property type="entry name" value="HSP70"/>
    <property type="match status" value="1"/>
</dbReference>
<dbReference type="PANTHER" id="PTHR45639">
    <property type="entry name" value="HSC70CB, ISOFORM G-RELATED"/>
    <property type="match status" value="1"/>
</dbReference>
<dbReference type="Gene3D" id="3.30.30.30">
    <property type="match status" value="1"/>
</dbReference>
<keyword evidence="5" id="KW-0143">Chaperone</keyword>
<keyword evidence="6" id="KW-0175">Coiled coil</keyword>
<evidence type="ECO:0000313" key="9">
    <source>
        <dbReference type="Proteomes" id="UP001470230"/>
    </source>
</evidence>
<evidence type="ECO:0000256" key="3">
    <source>
        <dbReference type="ARBA" id="ARBA00022741"/>
    </source>
</evidence>
<comment type="caution">
    <text evidence="8">The sequence shown here is derived from an EMBL/GenBank/DDBJ whole genome shotgun (WGS) entry which is preliminary data.</text>
</comment>
<evidence type="ECO:0000256" key="4">
    <source>
        <dbReference type="ARBA" id="ARBA00022840"/>
    </source>
</evidence>
<dbReference type="Gene3D" id="1.20.1270.10">
    <property type="match status" value="1"/>
</dbReference>
<evidence type="ECO:0000256" key="6">
    <source>
        <dbReference type="SAM" id="Coils"/>
    </source>
</evidence>
<proteinExistence type="predicted"/>
<evidence type="ECO:0000313" key="8">
    <source>
        <dbReference type="EMBL" id="KAK8878314.1"/>
    </source>
</evidence>
<dbReference type="Proteomes" id="UP001470230">
    <property type="component" value="Unassembled WGS sequence"/>
</dbReference>
<protein>
    <submittedName>
        <fullName evidence="8">Hypoxia up-regulated protein 1</fullName>
    </submittedName>
</protein>
<dbReference type="EMBL" id="JAPFFF010000011">
    <property type="protein sequence ID" value="KAK8878314.1"/>
    <property type="molecule type" value="Genomic_DNA"/>
</dbReference>
<dbReference type="InterPro" id="IPR043129">
    <property type="entry name" value="ATPase_NBD"/>
</dbReference>
<dbReference type="PRINTS" id="PR00301">
    <property type="entry name" value="HEATSHOCK70"/>
</dbReference>
<name>A0ABR2JK80_9EUKA</name>
<feature type="signal peptide" evidence="7">
    <location>
        <begin position="1"/>
        <end position="18"/>
    </location>
</feature>
<reference evidence="8 9" key="1">
    <citation type="submission" date="2024-04" db="EMBL/GenBank/DDBJ databases">
        <title>Tritrichomonas musculus Genome.</title>
        <authorList>
            <person name="Alves-Ferreira E."/>
            <person name="Grigg M."/>
            <person name="Lorenzi H."/>
            <person name="Galac M."/>
        </authorList>
    </citation>
    <scope>NUCLEOTIDE SEQUENCE [LARGE SCALE GENOMIC DNA]</scope>
    <source>
        <strain evidence="8 9">EAF2021</strain>
    </source>
</reference>
<accession>A0ABR2JK80</accession>
<organism evidence="8 9">
    <name type="scientific">Tritrichomonas musculus</name>
    <dbReference type="NCBI Taxonomy" id="1915356"/>
    <lineage>
        <taxon>Eukaryota</taxon>
        <taxon>Metamonada</taxon>
        <taxon>Parabasalia</taxon>
        <taxon>Tritrichomonadida</taxon>
        <taxon>Tritrichomonadidae</taxon>
        <taxon>Tritrichomonas</taxon>
    </lineage>
</organism>
<dbReference type="InterPro" id="IPR029048">
    <property type="entry name" value="HSP70_C_sf"/>
</dbReference>
<keyword evidence="2 7" id="KW-0732">Signal</keyword>
<gene>
    <name evidence="8" type="ORF">M9Y10_005079</name>
</gene>
<dbReference type="SUPFAM" id="SSF53067">
    <property type="entry name" value="Actin-like ATPase domain"/>
    <property type="match status" value="2"/>
</dbReference>
<feature type="chain" id="PRO_5046695238" evidence="7">
    <location>
        <begin position="19"/>
        <end position="714"/>
    </location>
</feature>
<dbReference type="SUPFAM" id="SSF100934">
    <property type="entry name" value="Heat shock protein 70kD (HSP70), C-terminal subdomain"/>
    <property type="match status" value="1"/>
</dbReference>
<evidence type="ECO:0000256" key="1">
    <source>
        <dbReference type="ARBA" id="ARBA00004319"/>
    </source>
</evidence>
<dbReference type="Gene3D" id="3.30.420.40">
    <property type="match status" value="2"/>
</dbReference>
<sequence length="714" mass="81937">MLISFYLLIYLSFSALVGVDIGSEHLRASILRPGKQMEILLDSNSRRTFSTIMTIIPTNGEAIPNIINSTEVNDYDYVMNDPLSMRKYPNSTIRHWSNFVAKLGTAQLRDLSKKRHFYAPITTHYNDRALLCGIFPELIFHRSLPQINISALNLDPNAVIKSSVFSVPKFWPQQERDSIRSMARALKFGPLIVDSTRAVGTYFAMEHQKHFSKKPLNVAFFDFGASNVQIVITEFVKQPKLRITELSYVFDDQVGGRDIDIIIFDLLMSKYKGPSLSPRNEQIFLTEANKIKHRLTIDKEANGQIEEVDFVYSISRKEFEEALKPILDKVRSLISESLQNARADRVQMLGGISRIPIVQEVVKEAFGVERLMFSMNAEESFAIGAAYVGAASSSDFMLPALTYIPLKLYNQSIRTNTSEYDYNGTIPEVGKVHWIYNQVLDDKGHMDRSIPYPVGSSIYLAWSSTNSSTNIKLTKDGLFRFKNGTMRNTKYWKKHILNLEKAIEEKEEEKRKLGDAVNKLESLLLDTKMTLTEGENGNFNKMTTENEKKALSAAVTATDRWFLKQREFEIKSITQRLKMFQDAVGSVMCRVQNAEMLPVAEENMTNLISSVNDTIKNNWLYKSKSKRPKRKEIRSLIRKVVELKMWHDERSEFQSTLSDTDNPALLWNEIIDRTEDIDKFLERLKDKAMGRTKKEDEKDVYVYPPKSTTLQIED</sequence>
<dbReference type="InterPro" id="IPR013126">
    <property type="entry name" value="Hsp_70_fam"/>
</dbReference>
<dbReference type="PANTHER" id="PTHR45639:SF3">
    <property type="entry name" value="HYPOXIA UP-REGULATED PROTEIN 1"/>
    <property type="match status" value="1"/>
</dbReference>
<keyword evidence="4" id="KW-0067">ATP-binding</keyword>
<dbReference type="PROSITE" id="PS01036">
    <property type="entry name" value="HSP70_3"/>
    <property type="match status" value="1"/>
</dbReference>
<evidence type="ECO:0000256" key="2">
    <source>
        <dbReference type="ARBA" id="ARBA00022729"/>
    </source>
</evidence>
<dbReference type="Gene3D" id="3.90.640.10">
    <property type="entry name" value="Actin, Chain A, domain 4"/>
    <property type="match status" value="1"/>
</dbReference>